<feature type="signal peptide" evidence="1">
    <location>
        <begin position="1"/>
        <end position="21"/>
    </location>
</feature>
<dbReference type="Gene3D" id="1.10.1330.10">
    <property type="entry name" value="Dockerin domain"/>
    <property type="match status" value="1"/>
</dbReference>
<dbReference type="InterPro" id="IPR018247">
    <property type="entry name" value="EF_Hand_1_Ca_BS"/>
</dbReference>
<feature type="chain" id="PRO_5038990320" description="Dockerin domain-containing protein" evidence="1">
    <location>
        <begin position="22"/>
        <end position="798"/>
    </location>
</feature>
<dbReference type="AlphaFoldDB" id="A0A1K1P1L1"/>
<reference evidence="2 3" key="1">
    <citation type="submission" date="2016-11" db="EMBL/GenBank/DDBJ databases">
        <authorList>
            <person name="Jaros S."/>
            <person name="Januszkiewicz K."/>
            <person name="Wedrychowicz H."/>
        </authorList>
    </citation>
    <scope>NUCLEOTIDE SEQUENCE [LARGE SCALE GENOMIC DNA]</scope>
    <source>
        <strain evidence="2 3">YL228</strain>
    </source>
</reference>
<dbReference type="RefSeq" id="WP_072300669.1">
    <property type="nucleotide sequence ID" value="NZ_FPIP01000006.1"/>
</dbReference>
<evidence type="ECO:0000256" key="1">
    <source>
        <dbReference type="SAM" id="SignalP"/>
    </source>
</evidence>
<accession>A0A1K1P1L1</accession>
<gene>
    <name evidence="2" type="ORF">SAMN02910280_2431</name>
</gene>
<evidence type="ECO:0000313" key="2">
    <source>
        <dbReference type="EMBL" id="SFW41363.1"/>
    </source>
</evidence>
<dbReference type="EMBL" id="FPIP01000006">
    <property type="protein sequence ID" value="SFW41363.1"/>
    <property type="molecule type" value="Genomic_DNA"/>
</dbReference>
<dbReference type="SUPFAM" id="SSF63446">
    <property type="entry name" value="Type I dockerin domain"/>
    <property type="match status" value="1"/>
</dbReference>
<dbReference type="GO" id="GO:0000272">
    <property type="term" value="P:polysaccharide catabolic process"/>
    <property type="evidence" value="ECO:0007669"/>
    <property type="project" value="InterPro"/>
</dbReference>
<keyword evidence="1" id="KW-0732">Signal</keyword>
<dbReference type="Proteomes" id="UP000183461">
    <property type="component" value="Unassembled WGS sequence"/>
</dbReference>
<dbReference type="CDD" id="cd14256">
    <property type="entry name" value="Dockerin_I"/>
    <property type="match status" value="1"/>
</dbReference>
<sequence length="798" mass="87721">MNKRKILTFITALTMSLTSLSFTPAYVVAEDSTAAVAASEENKGIYYSDKEDASIRVETGFNSGISLQGCNDDKFYEIGESPVKFTIDNENIAKITQIQGYLVNVRGVSAGETVLRAETSDGQKASVKIVSVVTPVTTTTAVWTNTTTATATYATTSTVIACFEPTVEFDTSPMKVGEVREGKFYNPETKKTDGGSVYAVFETVKVEYTEGSDTFKVTALEPGRAHINFGAKGCAFMGSVEFKVVDENGDSPTTTTTKQANSQTTYLTTATTTSTSTTTVIYDFWPTVELDKSPMQVGEVREGRFYNPETKKTEGGSVYSASDNIMIEYTKGSDTFRITALKAGKASITFSAKGCAFNNYVSLEVTGEDVLLPDFAPTVDFDTSDMKVGETRKGRFYNPISQKSTGGNIKASDNVSVKVEKDGSFEVTALKAGSAKLEITDNDCPFTGSVYFNVVEVSKMKGDSNCDGQMDMSDVVLIMQALANPNKYGENGTAKVHLTAQGKENADMDGNGLTVGDAQKIQMKLLGLDDDSEPLTPLAQAVGVDTTDEAIKLIRSYDLNDYNVNARETMKQMFESFKNDGFIYRFADGTGDDAVKLRDDYVNPPVLLGPYANFEDIVILYHVKAYDMNYQLYYFNRGKDYAGQSMSDYIKNRFGFNVTKVIDDKYFIFDSSKDGQNDISVIFALDDGHYCKVRCFGTEAELMKLAKSLKSVKLPLGEKKITDLNDVNALLIAYETEHKLPVSMITSISQGDKQVYVYLGTFDIKEQEKVIEQMKNYMKFMNIDEELVCFAIPQTVAD</sequence>
<proteinExistence type="predicted"/>
<protein>
    <recommendedName>
        <fullName evidence="4">Dockerin domain-containing protein</fullName>
    </recommendedName>
</protein>
<dbReference type="InterPro" id="IPR036439">
    <property type="entry name" value="Dockerin_dom_sf"/>
</dbReference>
<evidence type="ECO:0008006" key="4">
    <source>
        <dbReference type="Google" id="ProtNLM"/>
    </source>
</evidence>
<evidence type="ECO:0000313" key="3">
    <source>
        <dbReference type="Proteomes" id="UP000183461"/>
    </source>
</evidence>
<organism evidence="2 3">
    <name type="scientific">Ruminococcus flavefaciens</name>
    <dbReference type="NCBI Taxonomy" id="1265"/>
    <lineage>
        <taxon>Bacteria</taxon>
        <taxon>Bacillati</taxon>
        <taxon>Bacillota</taxon>
        <taxon>Clostridia</taxon>
        <taxon>Eubacteriales</taxon>
        <taxon>Oscillospiraceae</taxon>
        <taxon>Ruminococcus</taxon>
    </lineage>
</organism>
<dbReference type="PROSITE" id="PS00018">
    <property type="entry name" value="EF_HAND_1"/>
    <property type="match status" value="1"/>
</dbReference>
<name>A0A1K1P1L1_RUMFL</name>